<protein>
    <submittedName>
        <fullName evidence="1">Uncharacterized protein</fullName>
    </submittedName>
</protein>
<organism evidence="1 2">
    <name type="scientific">Antrodiella citrinella</name>
    <dbReference type="NCBI Taxonomy" id="2447956"/>
    <lineage>
        <taxon>Eukaryota</taxon>
        <taxon>Fungi</taxon>
        <taxon>Dikarya</taxon>
        <taxon>Basidiomycota</taxon>
        <taxon>Agaricomycotina</taxon>
        <taxon>Agaricomycetes</taxon>
        <taxon>Polyporales</taxon>
        <taxon>Steccherinaceae</taxon>
        <taxon>Antrodiella</taxon>
    </lineage>
</organism>
<evidence type="ECO:0000313" key="1">
    <source>
        <dbReference type="EMBL" id="THH26546.1"/>
    </source>
</evidence>
<reference evidence="1 2" key="1">
    <citation type="submission" date="2019-02" db="EMBL/GenBank/DDBJ databases">
        <title>Genome sequencing of the rare red list fungi Antrodiella citrinella (Flaviporus citrinellus).</title>
        <authorList>
            <person name="Buettner E."/>
            <person name="Kellner H."/>
        </authorList>
    </citation>
    <scope>NUCLEOTIDE SEQUENCE [LARGE SCALE GENOMIC DNA]</scope>
    <source>
        <strain evidence="1 2">DSM 108506</strain>
    </source>
</reference>
<keyword evidence="2" id="KW-1185">Reference proteome</keyword>
<name>A0A4S4ML08_9APHY</name>
<dbReference type="EMBL" id="SGPM01000336">
    <property type="protein sequence ID" value="THH26546.1"/>
    <property type="molecule type" value="Genomic_DNA"/>
</dbReference>
<sequence>MSLFATKDLLPTNQMWAEELVQLHDVQMDDAEDPDFVPSTQEGLRMWCTVKQNPDRKDKYLKHMLFMCKTPTNGKVLRAFRLQGFIMAVDVGPMGSWNHEAVQTGVNMPGNSSSYGADPRDINVHQTKVRFGPNWTDSIMLHGSSATNYKPQSKVQSRITKQSRSAADFFAAWGRTPAPLPESMKKFRVDVDRVKRHWIYTRPTIVAALRDDAVHMIHPNSVHVGDFIDVTVIADITTVHTPNGPQLRVRYALEKLIRLQSQVVSQFEVNQARHGAAPASRFFHGGAGNNNVVVQSTAGIADYQDNDMSWYVYDSDNGDNDVSATDASGSFDE</sequence>
<comment type="caution">
    <text evidence="1">The sequence shown here is derived from an EMBL/GenBank/DDBJ whole genome shotgun (WGS) entry which is preliminary data.</text>
</comment>
<dbReference type="OrthoDB" id="2749067at2759"/>
<dbReference type="AlphaFoldDB" id="A0A4S4ML08"/>
<evidence type="ECO:0000313" key="2">
    <source>
        <dbReference type="Proteomes" id="UP000308730"/>
    </source>
</evidence>
<gene>
    <name evidence="1" type="ORF">EUX98_g7645</name>
</gene>
<proteinExistence type="predicted"/>
<accession>A0A4S4ML08</accession>
<dbReference type="Proteomes" id="UP000308730">
    <property type="component" value="Unassembled WGS sequence"/>
</dbReference>